<dbReference type="Proteomes" id="UP000032522">
    <property type="component" value="Unassembled WGS sequence"/>
</dbReference>
<gene>
    <name evidence="3" type="ORF">LG52_2407</name>
</gene>
<accession>A0A0D8BRY5</accession>
<dbReference type="AlphaFoldDB" id="A0A0D8BRY5"/>
<dbReference type="Gene3D" id="3.30.1180.10">
    <property type="match status" value="1"/>
</dbReference>
<evidence type="ECO:0000313" key="4">
    <source>
        <dbReference type="Proteomes" id="UP000032522"/>
    </source>
</evidence>
<comment type="caution">
    <text evidence="3">The sequence shown here is derived from an EMBL/GenBank/DDBJ whole genome shotgun (WGS) entry which is preliminary data.</text>
</comment>
<sequence length="287" mass="32057">MPIQIITDSGADLPQSYIREHHIAFLPLVVHWNGQDYEDGVTIEPKRVYDAMRGGDVVRTAQPSPMAMKELFLPYAKENRPCLYIAFSSKLSGTYQTAMAVRSELLDEYPDFQLTIIDSKCASLGQGLTVMKAVELAERNTPYNLLCETIEAYCRHMEHIFTVDNLDYLARGGRISKAAAAFGGLLNIKPLLYVEDGALVPLEKLRGRKKVLKRMVELMGERGDDLPKQMIGISHADDEETALELKRMIEETHGCTRFFLSDIGSAIGAHAGPGTIALFFLNKYIEI</sequence>
<proteinExistence type="predicted"/>
<dbReference type="PANTHER" id="PTHR33434:SF3">
    <property type="entry name" value="DEGV DOMAIN-CONTAINING PROTEIN YITS"/>
    <property type="match status" value="1"/>
</dbReference>
<dbReference type="PROSITE" id="PS51482">
    <property type="entry name" value="DEGV"/>
    <property type="match status" value="1"/>
</dbReference>
<dbReference type="Gene3D" id="2.20.28.50">
    <property type="entry name" value="degv family protein"/>
    <property type="match status" value="1"/>
</dbReference>
<dbReference type="PATRIC" id="fig|1462.6.peg.2689"/>
<dbReference type="EMBL" id="JYBP01000003">
    <property type="protein sequence ID" value="KJE26177.1"/>
    <property type="molecule type" value="Genomic_DNA"/>
</dbReference>
<dbReference type="OrthoDB" id="9780660at2"/>
<dbReference type="Gene3D" id="3.40.50.10440">
    <property type="entry name" value="Dihydroxyacetone kinase, domain 1"/>
    <property type="match status" value="1"/>
</dbReference>
<dbReference type="InterPro" id="IPR050270">
    <property type="entry name" value="DegV_domain_contain"/>
</dbReference>
<dbReference type="RefSeq" id="WP_044732113.1">
    <property type="nucleotide sequence ID" value="NZ_JYBP01000003.1"/>
</dbReference>
<evidence type="ECO:0000256" key="1">
    <source>
        <dbReference type="ARBA" id="ARBA00003238"/>
    </source>
</evidence>
<dbReference type="InterPro" id="IPR003797">
    <property type="entry name" value="DegV"/>
</dbReference>
<dbReference type="InterPro" id="IPR043168">
    <property type="entry name" value="DegV_C"/>
</dbReference>
<dbReference type="Pfam" id="PF02645">
    <property type="entry name" value="DegV"/>
    <property type="match status" value="1"/>
</dbReference>
<dbReference type="PANTHER" id="PTHR33434">
    <property type="entry name" value="DEGV DOMAIN-CONTAINING PROTEIN DR_1986-RELATED"/>
    <property type="match status" value="1"/>
</dbReference>
<dbReference type="NCBIfam" id="TIGR00762">
    <property type="entry name" value="DegV"/>
    <property type="match status" value="1"/>
</dbReference>
<evidence type="ECO:0000313" key="3">
    <source>
        <dbReference type="EMBL" id="KJE26177.1"/>
    </source>
</evidence>
<dbReference type="SUPFAM" id="SSF82549">
    <property type="entry name" value="DAK1/DegV-like"/>
    <property type="match status" value="1"/>
</dbReference>
<comment type="function">
    <text evidence="1">May bind long-chain fatty acids, such as palmitate, and may play a role in lipid transport or fatty acid metabolism.</text>
</comment>
<keyword evidence="2" id="KW-0446">Lipid-binding</keyword>
<organism evidence="3 4">
    <name type="scientific">Geobacillus kaustophilus</name>
    <dbReference type="NCBI Taxonomy" id="1462"/>
    <lineage>
        <taxon>Bacteria</taxon>
        <taxon>Bacillati</taxon>
        <taxon>Bacillota</taxon>
        <taxon>Bacilli</taxon>
        <taxon>Bacillales</taxon>
        <taxon>Anoxybacillaceae</taxon>
        <taxon>Geobacillus</taxon>
        <taxon>Geobacillus thermoleovorans group</taxon>
    </lineage>
</organism>
<reference evidence="3 4" key="1">
    <citation type="submission" date="2015-01" db="EMBL/GenBank/DDBJ databases">
        <authorList>
            <person name="Filippidou S."/>
            <person name="Jeanneret N."/>
            <person name="Russel-Delif L."/>
            <person name="Junier T."/>
            <person name="Wunderlin T."/>
            <person name="Molina V."/>
            <person name="Johnson S.L."/>
            <person name="Davenport K.W."/>
            <person name="Chain P.S."/>
            <person name="Dorador C."/>
            <person name="Junier P."/>
        </authorList>
    </citation>
    <scope>NUCLEOTIDE SEQUENCE [LARGE SCALE GENOMIC DNA]</scope>
    <source>
        <strain evidence="3 4">Et7/4</strain>
    </source>
</reference>
<dbReference type="GO" id="GO:0008289">
    <property type="term" value="F:lipid binding"/>
    <property type="evidence" value="ECO:0007669"/>
    <property type="project" value="UniProtKB-KW"/>
</dbReference>
<evidence type="ECO:0000256" key="2">
    <source>
        <dbReference type="ARBA" id="ARBA00023121"/>
    </source>
</evidence>
<protein>
    <submittedName>
        <fullName evidence="3">Lipid binding protein</fullName>
    </submittedName>
</protein>
<name>A0A0D8BRY5_GEOKU</name>